<dbReference type="RefSeq" id="WP_160745727.1">
    <property type="nucleotide sequence ID" value="NZ_WTYK01000002.1"/>
</dbReference>
<gene>
    <name evidence="7" type="ORF">GRI75_04330</name>
</gene>
<keyword evidence="1 5" id="KW-0489">Methyltransferase</keyword>
<feature type="binding site" evidence="5">
    <location>
        <position position="281"/>
    </location>
    <ligand>
        <name>S-adenosyl-L-methionine</name>
        <dbReference type="ChEBI" id="CHEBI:59789"/>
    </ligand>
</feature>
<evidence type="ECO:0000256" key="2">
    <source>
        <dbReference type="ARBA" id="ARBA00022679"/>
    </source>
</evidence>
<comment type="caution">
    <text evidence="7">The sequence shown here is derived from an EMBL/GenBank/DDBJ whole genome shotgun (WGS) entry which is preliminary data.</text>
</comment>
<accession>A0A6I4UPU4</accession>
<dbReference type="InterPro" id="IPR023267">
    <property type="entry name" value="RCMT"/>
</dbReference>
<feature type="domain" description="SAM-dependent MTase RsmB/NOP-type" evidence="6">
    <location>
        <begin position="104"/>
        <end position="392"/>
    </location>
</feature>
<protein>
    <submittedName>
        <fullName evidence="7">RsmB/NOP family class I SAM-dependent RNA methyltransferase</fullName>
    </submittedName>
</protein>
<keyword evidence="8" id="KW-1185">Reference proteome</keyword>
<dbReference type="PROSITE" id="PS51686">
    <property type="entry name" value="SAM_MT_RSMB_NOP"/>
    <property type="match status" value="1"/>
</dbReference>
<dbReference type="Pfam" id="PF01189">
    <property type="entry name" value="Methyltr_RsmB-F"/>
    <property type="match status" value="1"/>
</dbReference>
<comment type="similarity">
    <text evidence="5">Belongs to the class I-like SAM-binding methyltransferase superfamily. RsmB/NOP family.</text>
</comment>
<dbReference type="Gene3D" id="3.40.50.150">
    <property type="entry name" value="Vaccinia Virus protein VP39"/>
    <property type="match status" value="1"/>
</dbReference>
<dbReference type="SUPFAM" id="SSF53335">
    <property type="entry name" value="S-adenosyl-L-methionine-dependent methyltransferases"/>
    <property type="match status" value="1"/>
</dbReference>
<evidence type="ECO:0000256" key="4">
    <source>
        <dbReference type="ARBA" id="ARBA00022884"/>
    </source>
</evidence>
<dbReference type="PANTHER" id="PTHR22807">
    <property type="entry name" value="NOP2 YEAST -RELATED NOL1/NOP2/FMU SUN DOMAIN-CONTAINING"/>
    <property type="match status" value="1"/>
</dbReference>
<keyword evidence="4 5" id="KW-0694">RNA-binding</keyword>
<evidence type="ECO:0000256" key="1">
    <source>
        <dbReference type="ARBA" id="ARBA00022603"/>
    </source>
</evidence>
<proteinExistence type="inferred from homology"/>
<keyword evidence="2 5" id="KW-0808">Transferase</keyword>
<dbReference type="PANTHER" id="PTHR22807:SF53">
    <property type="entry name" value="RIBOSOMAL RNA SMALL SUBUNIT METHYLTRANSFERASE B-RELATED"/>
    <property type="match status" value="1"/>
</dbReference>
<dbReference type="InterPro" id="IPR049560">
    <property type="entry name" value="MeTrfase_RsmB-F_NOP2_cat"/>
</dbReference>
<feature type="active site" description="Nucleophile" evidence="5">
    <location>
        <position position="334"/>
    </location>
</feature>
<dbReference type="PRINTS" id="PR02008">
    <property type="entry name" value="RCMTFAMILY"/>
</dbReference>
<dbReference type="Proteomes" id="UP000469159">
    <property type="component" value="Unassembled WGS sequence"/>
</dbReference>
<dbReference type="GO" id="GO:0001510">
    <property type="term" value="P:RNA methylation"/>
    <property type="evidence" value="ECO:0007669"/>
    <property type="project" value="InterPro"/>
</dbReference>
<feature type="binding site" evidence="5">
    <location>
        <position position="260"/>
    </location>
    <ligand>
        <name>S-adenosyl-L-methionine</name>
        <dbReference type="ChEBI" id="CHEBI:59789"/>
    </ligand>
</feature>
<dbReference type="OrthoDB" id="9810297at2"/>
<evidence type="ECO:0000259" key="6">
    <source>
        <dbReference type="PROSITE" id="PS51686"/>
    </source>
</evidence>
<evidence type="ECO:0000313" key="8">
    <source>
        <dbReference type="Proteomes" id="UP000469159"/>
    </source>
</evidence>
<evidence type="ECO:0000256" key="5">
    <source>
        <dbReference type="PROSITE-ProRule" id="PRU01023"/>
    </source>
</evidence>
<dbReference type="GO" id="GO:0008173">
    <property type="term" value="F:RNA methyltransferase activity"/>
    <property type="evidence" value="ECO:0007669"/>
    <property type="project" value="InterPro"/>
</dbReference>
<organism evidence="7 8">
    <name type="scientific">Croceibacterium soli</name>
    <dbReference type="NCBI Taxonomy" id="1739690"/>
    <lineage>
        <taxon>Bacteria</taxon>
        <taxon>Pseudomonadati</taxon>
        <taxon>Pseudomonadota</taxon>
        <taxon>Alphaproteobacteria</taxon>
        <taxon>Sphingomonadales</taxon>
        <taxon>Erythrobacteraceae</taxon>
        <taxon>Croceibacterium</taxon>
    </lineage>
</organism>
<comment type="caution">
    <text evidence="5">Lacks conserved residue(s) required for the propagation of feature annotation.</text>
</comment>
<sequence>MTPAARVQSAIELLDQVIVAALNKGAPADRILAEWFRGHRFAGSKDRRAIRELVYRAIRACGPIPQTGRAAMLRLAEDDPSLLLTFDGSPYGPPVIEEGELVAEGGVAPAWLVTVLEASGVDSEAAEALLGRAPLDLRVNALKADRDNLELPLPGERLPAPQGLRFAPGTPVEQWPAFLEGLVEVQDCGSQLACEAVAACAGETVIDLCAGAGGKTLALAAAMENRGTLIAADTDRGRLSRLAPRAMRAGAVVAETVLLDPGRELAALAQWQGKADAVLVDAPCSGSGTWRRNPEARWRLAAEDLERLGRTQARLLEIAGDLVAPGGRLVYVTCSLLDAEGAGQVDAFLAAHPGWRAETPELPLGRPRGHGTRLSPLHDETDGFFIARLCKP</sequence>
<dbReference type="GO" id="GO:0003723">
    <property type="term" value="F:RNA binding"/>
    <property type="evidence" value="ECO:0007669"/>
    <property type="project" value="UniProtKB-UniRule"/>
</dbReference>
<keyword evidence="3 5" id="KW-0949">S-adenosyl-L-methionine</keyword>
<dbReference type="CDD" id="cd02440">
    <property type="entry name" value="AdoMet_MTases"/>
    <property type="match status" value="1"/>
</dbReference>
<reference evidence="7 8" key="1">
    <citation type="submission" date="2019-12" db="EMBL/GenBank/DDBJ databases">
        <title>Genomic-based taxomic classification of the family Erythrobacteraceae.</title>
        <authorList>
            <person name="Xu L."/>
        </authorList>
    </citation>
    <scope>NUCLEOTIDE SEQUENCE [LARGE SCALE GENOMIC DNA]</scope>
    <source>
        <strain evidence="7 8">MCCC 1K02066</strain>
    </source>
</reference>
<dbReference type="AlphaFoldDB" id="A0A6I4UPU4"/>
<dbReference type="EMBL" id="WTYK01000002">
    <property type="protein sequence ID" value="MXP40871.1"/>
    <property type="molecule type" value="Genomic_DNA"/>
</dbReference>
<evidence type="ECO:0000256" key="3">
    <source>
        <dbReference type="ARBA" id="ARBA00022691"/>
    </source>
</evidence>
<name>A0A6I4UPU4_9SPHN</name>
<feature type="binding site" evidence="5">
    <location>
        <position position="233"/>
    </location>
    <ligand>
        <name>S-adenosyl-L-methionine</name>
        <dbReference type="ChEBI" id="CHEBI:59789"/>
    </ligand>
</feature>
<evidence type="ECO:0000313" key="7">
    <source>
        <dbReference type="EMBL" id="MXP40871.1"/>
    </source>
</evidence>
<dbReference type="InterPro" id="IPR029063">
    <property type="entry name" value="SAM-dependent_MTases_sf"/>
</dbReference>
<dbReference type="InterPro" id="IPR001678">
    <property type="entry name" value="MeTrfase_RsmB-F_NOP2_dom"/>
</dbReference>